<accession>A0A4U7N8A6</accession>
<comment type="caution">
    <text evidence="2">The sequence shown here is derived from an EMBL/GenBank/DDBJ whole genome shotgun (WGS) entry which is preliminary data.</text>
</comment>
<evidence type="ECO:0008006" key="4">
    <source>
        <dbReference type="Google" id="ProtNLM"/>
    </source>
</evidence>
<feature type="signal peptide" evidence="1">
    <location>
        <begin position="1"/>
        <end position="22"/>
    </location>
</feature>
<feature type="chain" id="PRO_5020828773" description="SH3 domain-containing protein" evidence="1">
    <location>
        <begin position="23"/>
        <end position="105"/>
    </location>
</feature>
<dbReference type="EMBL" id="SULI01000002">
    <property type="protein sequence ID" value="TKZ22199.1"/>
    <property type="molecule type" value="Genomic_DNA"/>
</dbReference>
<keyword evidence="1" id="KW-0732">Signal</keyword>
<gene>
    <name evidence="2" type="ORF">FAP39_03085</name>
</gene>
<protein>
    <recommendedName>
        <fullName evidence="4">SH3 domain-containing protein</fullName>
    </recommendedName>
</protein>
<keyword evidence="3" id="KW-1185">Reference proteome</keyword>
<reference evidence="2 3" key="1">
    <citation type="submission" date="2019-04" db="EMBL/GenBank/DDBJ databases">
        <title>Genome sequence of Pelagicola litoralis CL-ES2.</title>
        <authorList>
            <person name="Cao J."/>
        </authorList>
    </citation>
    <scope>NUCLEOTIDE SEQUENCE [LARGE SCALE GENOMIC DNA]</scope>
    <source>
        <strain evidence="2 3">CL-ES2</strain>
    </source>
</reference>
<proteinExistence type="predicted"/>
<name>A0A4U7N8A6_9RHOB</name>
<dbReference type="RefSeq" id="WP_138014911.1">
    <property type="nucleotide sequence ID" value="NZ_SULI01000002.1"/>
</dbReference>
<evidence type="ECO:0000313" key="3">
    <source>
        <dbReference type="Proteomes" id="UP000306575"/>
    </source>
</evidence>
<evidence type="ECO:0000256" key="1">
    <source>
        <dbReference type="SAM" id="SignalP"/>
    </source>
</evidence>
<dbReference type="Proteomes" id="UP000306575">
    <property type="component" value="Unassembled WGS sequence"/>
</dbReference>
<evidence type="ECO:0000313" key="2">
    <source>
        <dbReference type="EMBL" id="TKZ22199.1"/>
    </source>
</evidence>
<sequence>MTAIKILAVLAASGAMASAVFAYSGEDFVVCKLDPAGDNFLALRTCGSSKCRMIERLGPDTFLSSLEPSSEKGWRQVMIKYGLQDESYRGTVGWVYDKYICRIEY</sequence>
<organism evidence="2 3">
    <name type="scientific">Shimia litoralis</name>
    <dbReference type="NCBI Taxonomy" id="420403"/>
    <lineage>
        <taxon>Bacteria</taxon>
        <taxon>Pseudomonadati</taxon>
        <taxon>Pseudomonadota</taxon>
        <taxon>Alphaproteobacteria</taxon>
        <taxon>Rhodobacterales</taxon>
        <taxon>Roseobacteraceae</taxon>
    </lineage>
</organism>
<dbReference type="AlphaFoldDB" id="A0A4U7N8A6"/>
<dbReference type="OrthoDB" id="9816009at2"/>